<dbReference type="AlphaFoldDB" id="A0A0N1FHY0"/>
<dbReference type="GO" id="GO:0046872">
    <property type="term" value="F:metal ion binding"/>
    <property type="evidence" value="ECO:0007669"/>
    <property type="project" value="UniProtKB-KW"/>
</dbReference>
<dbReference type="RefSeq" id="WP_054209464.1">
    <property type="nucleotide sequence ID" value="NZ_LGSZ01000040.1"/>
</dbReference>
<dbReference type="Gene3D" id="3.30.2020.30">
    <property type="match status" value="1"/>
</dbReference>
<accession>A0A0N1FHY0</accession>
<reference evidence="4 5" key="1">
    <citation type="submission" date="2015-07" db="EMBL/GenBank/DDBJ databases">
        <title>Whole genome sequencing of Bosea vaviloviae isolated from cave pool.</title>
        <authorList>
            <person name="Tan N.E.H."/>
            <person name="Lee Y.P."/>
            <person name="Gan H.M."/>
            <person name="Barton H."/>
            <person name="Savka M.A."/>
        </authorList>
    </citation>
    <scope>NUCLEOTIDE SEQUENCE [LARGE SCALE GENOMIC DNA]</scope>
    <source>
        <strain evidence="4 5">SD260</strain>
    </source>
</reference>
<feature type="domain" description="Gamma-butyrobetaine hydroxylase-like N-terminal" evidence="3">
    <location>
        <begin position="8"/>
        <end position="92"/>
    </location>
</feature>
<dbReference type="EMBL" id="LGSZ01000040">
    <property type="protein sequence ID" value="KPH80648.1"/>
    <property type="molecule type" value="Genomic_DNA"/>
</dbReference>
<comment type="caution">
    <text evidence="4">The sequence shown here is derived from an EMBL/GenBank/DDBJ whole genome shotgun (WGS) entry which is preliminary data.</text>
</comment>
<sequence>MSSWPTEIRLSKDRRTLHVTFDDGASHALSAELLRVESPSAEVQGHGPTQKKTIPGKRDVEIIKVEPVGHYAVKLTFDDMHDTGIFPWDYLRELGETGEAKIQAYLDALAAQGLSREPARRR</sequence>
<evidence type="ECO:0000256" key="1">
    <source>
        <dbReference type="ARBA" id="ARBA00022723"/>
    </source>
</evidence>
<dbReference type="InterPro" id="IPR010376">
    <property type="entry name" value="GBBH-like_N"/>
</dbReference>
<dbReference type="PANTHER" id="PTHR35303:SF5">
    <property type="entry name" value="OS02G0197800 PROTEIN"/>
    <property type="match status" value="1"/>
</dbReference>
<proteinExistence type="predicted"/>
<name>A0A0N1FHY0_9HYPH</name>
<evidence type="ECO:0000313" key="5">
    <source>
        <dbReference type="Proteomes" id="UP000037822"/>
    </source>
</evidence>
<dbReference type="Proteomes" id="UP000037822">
    <property type="component" value="Unassembled WGS sequence"/>
</dbReference>
<keyword evidence="2" id="KW-0408">Iron</keyword>
<organism evidence="4 5">
    <name type="scientific">Bosea vaviloviae</name>
    <dbReference type="NCBI Taxonomy" id="1526658"/>
    <lineage>
        <taxon>Bacteria</taxon>
        <taxon>Pseudomonadati</taxon>
        <taxon>Pseudomonadota</taxon>
        <taxon>Alphaproteobacteria</taxon>
        <taxon>Hyphomicrobiales</taxon>
        <taxon>Boseaceae</taxon>
        <taxon>Bosea</taxon>
    </lineage>
</organism>
<evidence type="ECO:0000259" key="3">
    <source>
        <dbReference type="Pfam" id="PF06155"/>
    </source>
</evidence>
<keyword evidence="5" id="KW-1185">Reference proteome</keyword>
<gene>
    <name evidence="4" type="ORF">AE618_12970</name>
</gene>
<dbReference type="InterPro" id="IPR038492">
    <property type="entry name" value="GBBH-like_N_sf"/>
</dbReference>
<evidence type="ECO:0000256" key="2">
    <source>
        <dbReference type="ARBA" id="ARBA00023004"/>
    </source>
</evidence>
<dbReference type="PANTHER" id="PTHR35303">
    <property type="entry name" value="OS02G0197800 PROTEIN"/>
    <property type="match status" value="1"/>
</dbReference>
<dbReference type="Pfam" id="PF06155">
    <property type="entry name" value="GBBH-like_N"/>
    <property type="match status" value="1"/>
</dbReference>
<dbReference type="OrthoDB" id="9794178at2"/>
<dbReference type="PATRIC" id="fig|1526658.3.peg.4032"/>
<evidence type="ECO:0000313" key="4">
    <source>
        <dbReference type="EMBL" id="KPH80648.1"/>
    </source>
</evidence>
<keyword evidence="1" id="KW-0479">Metal-binding</keyword>
<protein>
    <recommendedName>
        <fullName evidence="3">Gamma-butyrobetaine hydroxylase-like N-terminal domain-containing protein</fullName>
    </recommendedName>
</protein>